<evidence type="ECO:0000313" key="1">
    <source>
        <dbReference type="EMBL" id="CAA6825724.1"/>
    </source>
</evidence>
<proteinExistence type="predicted"/>
<sequence length="201" mass="23099">MTETSTANSSETTLSALMVQLLKGVVYEEQHAKLWPDLLRFQAAVRDYSRVIGLELYIDEAEGYAFLRQQVVDEDSDEATTPRLIPRRSLSFPVSLLLVLLRKRLAEEDASGGETRVMLTREQVNDMMLLFMPEQKNEARTHDQINAAINKAAEYGFLRRIKQEGSEVLEIRRILKAFVDAQWLDEFQAHLDGYKGYLEED</sequence>
<gene>
    <name evidence="1" type="ORF">HELGO_WM18286</name>
</gene>
<dbReference type="InterPro" id="IPR025449">
    <property type="entry name" value="JetB"/>
</dbReference>
<evidence type="ECO:0008006" key="2">
    <source>
        <dbReference type="Google" id="ProtNLM"/>
    </source>
</evidence>
<dbReference type="AlphaFoldDB" id="A0A6S6U1Z1"/>
<protein>
    <recommendedName>
        <fullName evidence="2">DUF4194 domain-containing protein</fullName>
    </recommendedName>
</protein>
<name>A0A6S6U1Z1_9GAMM</name>
<reference evidence="1" key="1">
    <citation type="submission" date="2020-01" db="EMBL/GenBank/DDBJ databases">
        <authorList>
            <person name="Meier V. D."/>
            <person name="Meier V D."/>
        </authorList>
    </citation>
    <scope>NUCLEOTIDE SEQUENCE</scope>
    <source>
        <strain evidence="1">HLG_WM_MAG_09</strain>
    </source>
</reference>
<accession>A0A6S6U1Z1</accession>
<organism evidence="1">
    <name type="scientific">uncultured Thiotrichaceae bacterium</name>
    <dbReference type="NCBI Taxonomy" id="298394"/>
    <lineage>
        <taxon>Bacteria</taxon>
        <taxon>Pseudomonadati</taxon>
        <taxon>Pseudomonadota</taxon>
        <taxon>Gammaproteobacteria</taxon>
        <taxon>Thiotrichales</taxon>
        <taxon>Thiotrichaceae</taxon>
        <taxon>environmental samples</taxon>
    </lineage>
</organism>
<dbReference type="Pfam" id="PF13835">
    <property type="entry name" value="DUF4194"/>
    <property type="match status" value="1"/>
</dbReference>
<dbReference type="EMBL" id="CACVAT010000414">
    <property type="protein sequence ID" value="CAA6825724.1"/>
    <property type="molecule type" value="Genomic_DNA"/>
</dbReference>